<sequence length="62" mass="7366">MDYRNLNSVIVNNHFPVPTVEKLLDELFGAKIFSKIDLRASYHQIRIALDHTHKTAFQKWKR</sequence>
<dbReference type="InterPro" id="IPR053134">
    <property type="entry name" value="RNA-dir_DNA_polymerase"/>
</dbReference>
<dbReference type="InterPro" id="IPR043502">
    <property type="entry name" value="DNA/RNA_pol_sf"/>
</dbReference>
<dbReference type="InterPro" id="IPR043128">
    <property type="entry name" value="Rev_trsase/Diguanyl_cyclase"/>
</dbReference>
<dbReference type="OrthoDB" id="437338at2759"/>
<dbReference type="PANTHER" id="PTHR24559:SF444">
    <property type="entry name" value="REVERSE TRANSCRIPTASE DOMAIN-CONTAINING PROTEIN"/>
    <property type="match status" value="1"/>
</dbReference>
<comment type="caution">
    <text evidence="1">The sequence shown here is derived from an EMBL/GenBank/DDBJ whole genome shotgun (WGS) entry which is preliminary data.</text>
</comment>
<dbReference type="Proteomes" id="UP000447434">
    <property type="component" value="Chromosome 10"/>
</dbReference>
<organism evidence="1 2">
    <name type="scientific">Lupinus albus</name>
    <name type="common">White lupine</name>
    <name type="synonym">Lupinus termis</name>
    <dbReference type="NCBI Taxonomy" id="3870"/>
    <lineage>
        <taxon>Eukaryota</taxon>
        <taxon>Viridiplantae</taxon>
        <taxon>Streptophyta</taxon>
        <taxon>Embryophyta</taxon>
        <taxon>Tracheophyta</taxon>
        <taxon>Spermatophyta</taxon>
        <taxon>Magnoliopsida</taxon>
        <taxon>eudicotyledons</taxon>
        <taxon>Gunneridae</taxon>
        <taxon>Pentapetalae</taxon>
        <taxon>rosids</taxon>
        <taxon>fabids</taxon>
        <taxon>Fabales</taxon>
        <taxon>Fabaceae</taxon>
        <taxon>Papilionoideae</taxon>
        <taxon>50 kb inversion clade</taxon>
        <taxon>genistoids sensu lato</taxon>
        <taxon>core genistoids</taxon>
        <taxon>Genisteae</taxon>
        <taxon>Lupinus</taxon>
    </lineage>
</organism>
<keyword evidence="1" id="KW-0808">Transferase</keyword>
<gene>
    <name evidence="1" type="ORF">Lalb_Chr10g0095381</name>
</gene>
<reference evidence="2" key="1">
    <citation type="journal article" date="2020" name="Nat. Commun.">
        <title>Genome sequence of the cluster root forming white lupin.</title>
        <authorList>
            <person name="Hufnagel B."/>
            <person name="Marques A."/>
            <person name="Soriano A."/>
            <person name="Marques L."/>
            <person name="Divol F."/>
            <person name="Doumas P."/>
            <person name="Sallet E."/>
            <person name="Mancinotti D."/>
            <person name="Carrere S."/>
            <person name="Marande W."/>
            <person name="Arribat S."/>
            <person name="Keller J."/>
            <person name="Huneau C."/>
            <person name="Blein T."/>
            <person name="Aime D."/>
            <person name="Laguerre M."/>
            <person name="Taylor J."/>
            <person name="Schubert V."/>
            <person name="Nelson M."/>
            <person name="Geu-Flores F."/>
            <person name="Crespi M."/>
            <person name="Gallardo-Guerrero K."/>
            <person name="Delaux P.-M."/>
            <person name="Salse J."/>
            <person name="Berges H."/>
            <person name="Guyot R."/>
            <person name="Gouzy J."/>
            <person name="Peret B."/>
        </authorList>
    </citation>
    <scope>NUCLEOTIDE SEQUENCE [LARGE SCALE GENOMIC DNA]</scope>
    <source>
        <strain evidence="2">cv. Amiga</strain>
    </source>
</reference>
<proteinExistence type="predicted"/>
<name>A0A6A4PVE3_LUPAL</name>
<dbReference type="Gene3D" id="3.30.70.270">
    <property type="match status" value="1"/>
</dbReference>
<keyword evidence="2" id="KW-1185">Reference proteome</keyword>
<protein>
    <submittedName>
        <fullName evidence="1">Putative nucleotidyltransferase, Ribonuclease H</fullName>
    </submittedName>
</protein>
<dbReference type="AlphaFoldDB" id="A0A6A4PVE3"/>
<accession>A0A6A4PVE3</accession>
<dbReference type="SUPFAM" id="SSF56672">
    <property type="entry name" value="DNA/RNA polymerases"/>
    <property type="match status" value="1"/>
</dbReference>
<dbReference type="PANTHER" id="PTHR24559">
    <property type="entry name" value="TRANSPOSON TY3-I GAG-POL POLYPROTEIN"/>
    <property type="match status" value="1"/>
</dbReference>
<dbReference type="EMBL" id="WOCE01000010">
    <property type="protein sequence ID" value="KAE9605256.1"/>
    <property type="molecule type" value="Genomic_DNA"/>
</dbReference>
<dbReference type="GO" id="GO:0016740">
    <property type="term" value="F:transferase activity"/>
    <property type="evidence" value="ECO:0007669"/>
    <property type="project" value="UniProtKB-KW"/>
</dbReference>
<evidence type="ECO:0000313" key="2">
    <source>
        <dbReference type="Proteomes" id="UP000447434"/>
    </source>
</evidence>
<evidence type="ECO:0000313" key="1">
    <source>
        <dbReference type="EMBL" id="KAE9605256.1"/>
    </source>
</evidence>